<dbReference type="AlphaFoldDB" id="A0A9D0Z1G0"/>
<evidence type="ECO:0000256" key="1">
    <source>
        <dbReference type="SAM" id="Phobius"/>
    </source>
</evidence>
<evidence type="ECO:0008006" key="4">
    <source>
        <dbReference type="Google" id="ProtNLM"/>
    </source>
</evidence>
<evidence type="ECO:0000313" key="2">
    <source>
        <dbReference type="EMBL" id="HIQ67472.1"/>
    </source>
</evidence>
<comment type="caution">
    <text evidence="2">The sequence shown here is derived from an EMBL/GenBank/DDBJ whole genome shotgun (WGS) entry which is preliminary data.</text>
</comment>
<reference evidence="2" key="2">
    <citation type="journal article" date="2021" name="PeerJ">
        <title>Extensive microbial diversity within the chicken gut microbiome revealed by metagenomics and culture.</title>
        <authorList>
            <person name="Gilroy R."/>
            <person name="Ravi A."/>
            <person name="Getino M."/>
            <person name="Pursley I."/>
            <person name="Horton D.L."/>
            <person name="Alikhan N.F."/>
            <person name="Baker D."/>
            <person name="Gharbi K."/>
            <person name="Hall N."/>
            <person name="Watson M."/>
            <person name="Adriaenssens E.M."/>
            <person name="Foster-Nyarko E."/>
            <person name="Jarju S."/>
            <person name="Secka A."/>
            <person name="Antonio M."/>
            <person name="Oren A."/>
            <person name="Chaudhuri R.R."/>
            <person name="La Ragione R."/>
            <person name="Hildebrand F."/>
            <person name="Pallen M.J."/>
        </authorList>
    </citation>
    <scope>NUCLEOTIDE SEQUENCE</scope>
    <source>
        <strain evidence="2">13361</strain>
    </source>
</reference>
<organism evidence="2 3">
    <name type="scientific">Candidatus Faecousia excrementigallinarum</name>
    <dbReference type="NCBI Taxonomy" id="2840806"/>
    <lineage>
        <taxon>Bacteria</taxon>
        <taxon>Bacillati</taxon>
        <taxon>Bacillota</taxon>
        <taxon>Clostridia</taxon>
        <taxon>Eubacteriales</taxon>
        <taxon>Oscillospiraceae</taxon>
        <taxon>Faecousia</taxon>
    </lineage>
</organism>
<keyword evidence="1" id="KW-1133">Transmembrane helix</keyword>
<name>A0A9D0Z1G0_9FIRM</name>
<feature type="transmembrane region" description="Helical" evidence="1">
    <location>
        <begin position="36"/>
        <end position="57"/>
    </location>
</feature>
<keyword evidence="1" id="KW-0812">Transmembrane</keyword>
<evidence type="ECO:0000313" key="3">
    <source>
        <dbReference type="Proteomes" id="UP000886796"/>
    </source>
</evidence>
<dbReference type="Proteomes" id="UP000886796">
    <property type="component" value="Unassembled WGS sequence"/>
</dbReference>
<dbReference type="EMBL" id="DVFK01000043">
    <property type="protein sequence ID" value="HIQ67472.1"/>
    <property type="molecule type" value="Genomic_DNA"/>
</dbReference>
<reference evidence="2" key="1">
    <citation type="submission" date="2020-10" db="EMBL/GenBank/DDBJ databases">
        <authorList>
            <person name="Gilroy R."/>
        </authorList>
    </citation>
    <scope>NUCLEOTIDE SEQUENCE</scope>
    <source>
        <strain evidence="2">13361</strain>
    </source>
</reference>
<protein>
    <recommendedName>
        <fullName evidence="4">Tetratricopeptide repeat protein</fullName>
    </recommendedName>
</protein>
<proteinExistence type="predicted"/>
<keyword evidence="1" id="KW-0472">Membrane</keyword>
<gene>
    <name evidence="2" type="ORF">IAB74_03055</name>
</gene>
<accession>A0A9D0Z1G0</accession>
<sequence>MKRIGKVVLFGVCLGLVLVLIQNSFQIPEDVFMQGYWIAAIVVVLGALVINISYNLYYMGRVKKLLTLLYAGDSRGYIEGMEALRKTAKGKTLRSTLELNLAAGYMEEKDYGTAISILEAVDPKQLRVDSARVVRAINLCESYFLAGQTEKAQTLYDSSRPLFTKFRTGKAYGGNIAIVDVLEEISRGEFGQAKILLDKAKSTYQEPYLQKAYEEIGAILEKPQE</sequence>